<keyword evidence="2" id="KW-1185">Reference proteome</keyword>
<evidence type="ECO:0000313" key="2">
    <source>
        <dbReference type="Proteomes" id="UP000321555"/>
    </source>
</evidence>
<dbReference type="RefSeq" id="WP_057770929.1">
    <property type="nucleotide sequence ID" value="NZ_CP042593.1"/>
</dbReference>
<dbReference type="OrthoDB" id="2352801at2"/>
<proteinExistence type="predicted"/>
<dbReference type="EMBL" id="CP042593">
    <property type="protein sequence ID" value="QED48190.1"/>
    <property type="molecule type" value="Genomic_DNA"/>
</dbReference>
<protein>
    <submittedName>
        <fullName evidence="1">Uncharacterized protein</fullName>
    </submittedName>
</protein>
<accession>A0A5B8Z508</accession>
<dbReference type="Proteomes" id="UP000321555">
    <property type="component" value="Chromosome"/>
</dbReference>
<dbReference type="KEGG" id="bda:FSZ17_13615"/>
<reference evidence="2" key="1">
    <citation type="submission" date="2019-08" db="EMBL/GenBank/DDBJ databases">
        <authorList>
            <person name="Zheng X."/>
        </authorList>
    </citation>
    <scope>NUCLEOTIDE SEQUENCE [LARGE SCALE GENOMIC DNA]</scope>
    <source>
        <strain evidence="2">FJAT-25496</strain>
    </source>
</reference>
<name>A0A5B8Z508_CYTDA</name>
<dbReference type="AlphaFoldDB" id="A0A5B8Z508"/>
<sequence>MKSVLSRRIHELELEMERVAFFKVEKGNEMQKQARTLMNVKQDIEITRKVFPILKVDDQNSFFIISYCKALSRKQRCQAPRIIFRINK</sequence>
<evidence type="ECO:0000313" key="1">
    <source>
        <dbReference type="EMBL" id="QED48190.1"/>
    </source>
</evidence>
<gene>
    <name evidence="1" type="ORF">FSZ17_13615</name>
</gene>
<organism evidence="1 2">
    <name type="scientific">Cytobacillus dafuensis</name>
    <name type="common">Bacillus dafuensis</name>
    <dbReference type="NCBI Taxonomy" id="1742359"/>
    <lineage>
        <taxon>Bacteria</taxon>
        <taxon>Bacillati</taxon>
        <taxon>Bacillota</taxon>
        <taxon>Bacilli</taxon>
        <taxon>Bacillales</taxon>
        <taxon>Bacillaceae</taxon>
        <taxon>Cytobacillus</taxon>
    </lineage>
</organism>